<reference evidence="1 2" key="1">
    <citation type="journal article" date="2014" name="Genome Announc.">
        <title>Draft Genome Sequence of Pseudomonas moraviensis R28-S.</title>
        <authorList>
            <person name="Hunter S.S."/>
            <person name="Yano H."/>
            <person name="Loftie-Eaton W."/>
            <person name="Hughes J."/>
            <person name="De Gelder L."/>
            <person name="Stragier P."/>
            <person name="De Vos P."/>
            <person name="Settles M.L."/>
            <person name="Top E.M."/>
        </authorList>
    </citation>
    <scope>NUCLEOTIDE SEQUENCE [LARGE SCALE GENOMIC DNA]</scope>
    <source>
        <strain evidence="2">R28</strain>
    </source>
</reference>
<comment type="caution">
    <text evidence="1">The sequence shown here is derived from an EMBL/GenBank/DDBJ whole genome shotgun (WGS) entry which is preliminary data.</text>
</comment>
<protein>
    <recommendedName>
        <fullName evidence="3">VRR-NUC domain-containing protein</fullName>
    </recommendedName>
</protein>
<dbReference type="RefSeq" id="WP_024013554.1">
    <property type="nucleotide sequence ID" value="NZ_CM002330.1"/>
</dbReference>
<dbReference type="PATRIC" id="fig|1395516.4.peg.3522"/>
<organism evidence="1 2">
    <name type="scientific">Pseudomonas moraviensis R28-S</name>
    <dbReference type="NCBI Taxonomy" id="1395516"/>
    <lineage>
        <taxon>Bacteria</taxon>
        <taxon>Pseudomonadati</taxon>
        <taxon>Pseudomonadota</taxon>
        <taxon>Gammaproteobacteria</taxon>
        <taxon>Pseudomonadales</taxon>
        <taxon>Pseudomonadaceae</taxon>
        <taxon>Pseudomonas</taxon>
    </lineage>
</organism>
<evidence type="ECO:0000313" key="2">
    <source>
        <dbReference type="Proteomes" id="UP000024771"/>
    </source>
</evidence>
<dbReference type="Proteomes" id="UP000024771">
    <property type="component" value="Chromosome"/>
</dbReference>
<dbReference type="EMBL" id="AYMZ01000007">
    <property type="protein sequence ID" value="ETF07028.1"/>
    <property type="molecule type" value="Genomic_DNA"/>
</dbReference>
<evidence type="ECO:0000313" key="1">
    <source>
        <dbReference type="EMBL" id="ETF07028.1"/>
    </source>
</evidence>
<evidence type="ECO:0008006" key="3">
    <source>
        <dbReference type="Google" id="ProtNLM"/>
    </source>
</evidence>
<dbReference type="Gene3D" id="3.40.1350.10">
    <property type="match status" value="1"/>
</dbReference>
<dbReference type="GO" id="GO:0003676">
    <property type="term" value="F:nucleic acid binding"/>
    <property type="evidence" value="ECO:0007669"/>
    <property type="project" value="InterPro"/>
</dbReference>
<dbReference type="HOGENOM" id="CLU_1174625_0_0_6"/>
<dbReference type="AlphaFoldDB" id="V8R5X4"/>
<dbReference type="InterPro" id="IPR011856">
    <property type="entry name" value="tRNA_endonuc-like_dom_sf"/>
</dbReference>
<name>V8R5X4_9PSED</name>
<sequence>MDFDVLAHEQSMPAQAEKWLEWPMKEQRIGLPREGRPEEAALALMKSEGWEGEHTEGNLTRSIFRALLLPYLIERNPYKAVDPVRTPLMHAIHYLIPMTAQGIEKLLEGGREVPPEPIAEMHEVLSSRLSDVESVLKDYSRICTACAEVWPMTPSGSHVARKFIAAYPEAFWHQLLDVYAKFDGAMSHGWPDLELTNGSEILMVEVKVKDRLTAHQKITIPRLISMGVGCRLIRLV</sequence>
<accession>V8R5X4</accession>
<gene>
    <name evidence="1" type="ORF">PMO01_17360</name>
</gene>
<proteinExistence type="predicted"/>